<feature type="transmembrane region" description="Helical" evidence="4">
    <location>
        <begin position="104"/>
        <end position="127"/>
    </location>
</feature>
<feature type="domain" description="P-type ATPase C-terminal" evidence="5">
    <location>
        <begin position="2"/>
        <end position="164"/>
    </location>
</feature>
<sequence length="186" mass="21550">SFVSRLILLRGHWNYARIANVMLYFFFKNIQNVMINFFIQTTNGWSCGFPINTNYSVLYPVIFTSLQPIIFGVMEQDRVEKELLAGSNLYEDGRNETLYNSKQFIFNIVDGVWQAAVCYLITHLLIIDSPNTTQYLGFVIASAMFTSNVAHLMLETRYMNVVMINNSTCRLHSFCRLFPSHRLVTD</sequence>
<keyword evidence="4" id="KW-0812">Transmembrane</keyword>
<dbReference type="InterPro" id="IPR032630">
    <property type="entry name" value="P_typ_ATPase_c"/>
</dbReference>
<dbReference type="SUPFAM" id="SSF81665">
    <property type="entry name" value="Calcium ATPase, transmembrane domain M"/>
    <property type="match status" value="1"/>
</dbReference>
<evidence type="ECO:0000256" key="3">
    <source>
        <dbReference type="ARBA" id="ARBA00022842"/>
    </source>
</evidence>
<evidence type="ECO:0000256" key="1">
    <source>
        <dbReference type="ARBA" id="ARBA00004141"/>
    </source>
</evidence>
<keyword evidence="3" id="KW-0460">Magnesium</keyword>
<evidence type="ECO:0000256" key="2">
    <source>
        <dbReference type="ARBA" id="ARBA00022723"/>
    </source>
</evidence>
<keyword evidence="4" id="KW-0472">Membrane</keyword>
<name>A0AAN5CE49_9BILA</name>
<dbReference type="GO" id="GO:0140326">
    <property type="term" value="F:ATPase-coupled intramembrane lipid transporter activity"/>
    <property type="evidence" value="ECO:0007669"/>
    <property type="project" value="TreeGrafter"/>
</dbReference>
<dbReference type="AlphaFoldDB" id="A0AAN5CE49"/>
<dbReference type="PANTHER" id="PTHR24092:SF218">
    <property type="entry name" value="PHOSPHOLIPID-TRANSPORTING ATPASE"/>
    <property type="match status" value="1"/>
</dbReference>
<proteinExistence type="predicted"/>
<dbReference type="EMBL" id="BTRK01000002">
    <property type="protein sequence ID" value="GMR39469.1"/>
    <property type="molecule type" value="Genomic_DNA"/>
</dbReference>
<gene>
    <name evidence="6" type="ORF">PMAYCL1PPCAC_09664</name>
</gene>
<accession>A0AAN5CE49</accession>
<dbReference type="GO" id="GO:0046872">
    <property type="term" value="F:metal ion binding"/>
    <property type="evidence" value="ECO:0007669"/>
    <property type="project" value="UniProtKB-KW"/>
</dbReference>
<comment type="subcellular location">
    <subcellularLocation>
        <location evidence="1">Membrane</location>
        <topology evidence="1">Multi-pass membrane protein</topology>
    </subcellularLocation>
</comment>
<keyword evidence="2" id="KW-0479">Metal-binding</keyword>
<evidence type="ECO:0000313" key="6">
    <source>
        <dbReference type="EMBL" id="GMR39469.1"/>
    </source>
</evidence>
<reference evidence="7" key="1">
    <citation type="submission" date="2022-10" db="EMBL/GenBank/DDBJ databases">
        <title>Genome assembly of Pristionchus species.</title>
        <authorList>
            <person name="Yoshida K."/>
            <person name="Sommer R.J."/>
        </authorList>
    </citation>
    <scope>NUCLEOTIDE SEQUENCE [LARGE SCALE GENOMIC DNA]</scope>
    <source>
        <strain evidence="7">RS5460</strain>
    </source>
</reference>
<protein>
    <recommendedName>
        <fullName evidence="5">P-type ATPase C-terminal domain-containing protein</fullName>
    </recommendedName>
</protein>
<dbReference type="Proteomes" id="UP001328107">
    <property type="component" value="Unassembled WGS sequence"/>
</dbReference>
<dbReference type="Pfam" id="PF16212">
    <property type="entry name" value="PhoLip_ATPase_C"/>
    <property type="match status" value="1"/>
</dbReference>
<dbReference type="PANTHER" id="PTHR24092">
    <property type="entry name" value="PROBABLE PHOSPHOLIPID-TRANSPORTING ATPASE"/>
    <property type="match status" value="1"/>
</dbReference>
<evidence type="ECO:0000256" key="4">
    <source>
        <dbReference type="SAM" id="Phobius"/>
    </source>
</evidence>
<dbReference type="InterPro" id="IPR023298">
    <property type="entry name" value="ATPase_P-typ_TM_dom_sf"/>
</dbReference>
<feature type="transmembrane region" description="Helical" evidence="4">
    <location>
        <begin position="133"/>
        <end position="154"/>
    </location>
</feature>
<comment type="caution">
    <text evidence="6">The sequence shown here is derived from an EMBL/GenBank/DDBJ whole genome shotgun (WGS) entry which is preliminary data.</text>
</comment>
<dbReference type="GO" id="GO:0005886">
    <property type="term" value="C:plasma membrane"/>
    <property type="evidence" value="ECO:0007669"/>
    <property type="project" value="TreeGrafter"/>
</dbReference>
<dbReference type="GO" id="GO:0045332">
    <property type="term" value="P:phospholipid translocation"/>
    <property type="evidence" value="ECO:0007669"/>
    <property type="project" value="TreeGrafter"/>
</dbReference>
<feature type="non-terminal residue" evidence="6">
    <location>
        <position position="1"/>
    </location>
</feature>
<organism evidence="6 7">
    <name type="scientific">Pristionchus mayeri</name>
    <dbReference type="NCBI Taxonomy" id="1317129"/>
    <lineage>
        <taxon>Eukaryota</taxon>
        <taxon>Metazoa</taxon>
        <taxon>Ecdysozoa</taxon>
        <taxon>Nematoda</taxon>
        <taxon>Chromadorea</taxon>
        <taxon>Rhabditida</taxon>
        <taxon>Rhabditina</taxon>
        <taxon>Diplogasteromorpha</taxon>
        <taxon>Diplogasteroidea</taxon>
        <taxon>Neodiplogasteridae</taxon>
        <taxon>Pristionchus</taxon>
    </lineage>
</organism>
<keyword evidence="7" id="KW-1185">Reference proteome</keyword>
<keyword evidence="4" id="KW-1133">Transmembrane helix</keyword>
<evidence type="ECO:0000259" key="5">
    <source>
        <dbReference type="Pfam" id="PF16212"/>
    </source>
</evidence>
<evidence type="ECO:0000313" key="7">
    <source>
        <dbReference type="Proteomes" id="UP001328107"/>
    </source>
</evidence>